<name>A0AAE3XRW6_9BACT</name>
<accession>A0AAE3XRW6</accession>
<evidence type="ECO:0000313" key="2">
    <source>
        <dbReference type="Proteomes" id="UP001185092"/>
    </source>
</evidence>
<keyword evidence="2" id="KW-1185">Reference proteome</keyword>
<reference evidence="1" key="1">
    <citation type="submission" date="2023-07" db="EMBL/GenBank/DDBJ databases">
        <title>Genomic Encyclopedia of Type Strains, Phase IV (KMG-IV): sequencing the most valuable type-strain genomes for metagenomic binning, comparative biology and taxonomic classification.</title>
        <authorList>
            <person name="Goeker M."/>
        </authorList>
    </citation>
    <scope>NUCLEOTIDE SEQUENCE</scope>
    <source>
        <strain evidence="1">DSM 26174</strain>
    </source>
</reference>
<gene>
    <name evidence="1" type="ORF">HNQ88_004029</name>
</gene>
<dbReference type="Proteomes" id="UP001185092">
    <property type="component" value="Unassembled WGS sequence"/>
</dbReference>
<evidence type="ECO:0008006" key="3">
    <source>
        <dbReference type="Google" id="ProtNLM"/>
    </source>
</evidence>
<protein>
    <recommendedName>
        <fullName evidence="3">3'-phosphoadenosine 5'-phosphosulfate sulfotransferase (PAPS reductase)/FAD synthetase</fullName>
    </recommendedName>
</protein>
<sequence>MKVQSNGMGTQSVAMYLMSSIGVLPRLDHSIFVDTGLEKPNTYKALKWLIEWSTKNNGIPLTVIKQKNLYQDLMKNKGRFASIPAFTETNGSGEVGMLKRQCTGEYKITQVNKQIKKIQGLGKFDRYNDAEVWIGISLEECQRVNSPKITNFKNVFPFCNAESTKENGVNHEMNKYFDNYGITRSEIIKWMNKMGFPDVGRSSCAFCPYMSNSEWAEVKKDPKTWKKVVELDSHIRNSTKKGVQQPIYLTDQLVPINQAYFNEAQVNAFEDCEGYCHI</sequence>
<proteinExistence type="predicted"/>
<dbReference type="Gene3D" id="3.40.50.620">
    <property type="entry name" value="HUPs"/>
    <property type="match status" value="1"/>
</dbReference>
<organism evidence="1 2">
    <name type="scientific">Aureibacter tunicatorum</name>
    <dbReference type="NCBI Taxonomy" id="866807"/>
    <lineage>
        <taxon>Bacteria</taxon>
        <taxon>Pseudomonadati</taxon>
        <taxon>Bacteroidota</taxon>
        <taxon>Cytophagia</taxon>
        <taxon>Cytophagales</taxon>
        <taxon>Persicobacteraceae</taxon>
        <taxon>Aureibacter</taxon>
    </lineage>
</organism>
<comment type="caution">
    <text evidence="1">The sequence shown here is derived from an EMBL/GenBank/DDBJ whole genome shotgun (WGS) entry which is preliminary data.</text>
</comment>
<dbReference type="EMBL" id="JAVDQD010000006">
    <property type="protein sequence ID" value="MDR6240953.1"/>
    <property type="molecule type" value="Genomic_DNA"/>
</dbReference>
<dbReference type="AlphaFoldDB" id="A0AAE3XRW6"/>
<dbReference type="InterPro" id="IPR014729">
    <property type="entry name" value="Rossmann-like_a/b/a_fold"/>
</dbReference>
<dbReference type="RefSeq" id="WP_309941347.1">
    <property type="nucleotide sequence ID" value="NZ_AP025305.1"/>
</dbReference>
<evidence type="ECO:0000313" key="1">
    <source>
        <dbReference type="EMBL" id="MDR6240953.1"/>
    </source>
</evidence>